<dbReference type="Pfam" id="PF13174">
    <property type="entry name" value="TPR_6"/>
    <property type="match status" value="1"/>
</dbReference>
<dbReference type="HAMAP" id="MF_02066">
    <property type="entry name" value="CpoB"/>
    <property type="match status" value="1"/>
</dbReference>
<keyword evidence="1" id="KW-0175">Coiled coil</keyword>
<dbReference type="NCBIfam" id="TIGR02795">
    <property type="entry name" value="tol_pal_ybgF"/>
    <property type="match status" value="1"/>
</dbReference>
<sequence length="310" mass="33550" precursor="true">MRKRIAKSLVLSGLALVASPFCLVAQAQDYIDVEAERRAEQEQRGQPQQQAPRDPYGVKPAQSYPATSYGANSGPAGGGFDQGGAAAPVPSQGVSGGSNVGQLLLQVQQLQQEVMRLNGKVEEQAHELRTLKEQSLERYVDLDRRVSALTTGGEVPASSGASVATAGGDSSSTIGAADVSAQPGEAAAYQAAYDLVRTQQFDQAVAAFNQFLRQYPSGRFAPNAHYWLGELYLVVQPVDLESSRQAFTLLLDEYPDNAKVPDAMYKLGRVHFMKGNRDRAREYLDRVVRDYGGSNSAAARLAQEFIDENY</sequence>
<comment type="similarity">
    <text evidence="1">Belongs to the CpoB family.</text>
</comment>
<reference evidence="4" key="1">
    <citation type="submission" date="2021-02" db="EMBL/GenBank/DDBJ databases">
        <title>PHA producing bacteria isolated from coastal sediment in Guangdong, Shenzhen.</title>
        <authorList>
            <person name="Zheng W."/>
            <person name="Yu S."/>
            <person name="Huang Y."/>
        </authorList>
    </citation>
    <scope>NUCLEOTIDE SEQUENCE</scope>
    <source>
        <strain evidence="4">TN14-10</strain>
    </source>
</reference>
<dbReference type="AlphaFoldDB" id="A0A939DHS8"/>
<evidence type="ECO:0000256" key="2">
    <source>
        <dbReference type="SAM" id="MobiDB-lite"/>
    </source>
</evidence>
<feature type="chain" id="PRO_5038192117" description="Cell division coordinator CpoB" evidence="1">
    <location>
        <begin position="28"/>
        <end position="310"/>
    </location>
</feature>
<gene>
    <name evidence="4" type="primary">ybgF</name>
    <name evidence="1" type="synonym">cpoB</name>
    <name evidence="4" type="ORF">JYP50_18375</name>
</gene>
<dbReference type="Pfam" id="PF16331">
    <property type="entry name" value="TolA_bind_tri"/>
    <property type="match status" value="1"/>
</dbReference>
<dbReference type="GO" id="GO:0030288">
    <property type="term" value="C:outer membrane-bounded periplasmic space"/>
    <property type="evidence" value="ECO:0007669"/>
    <property type="project" value="UniProtKB-UniRule"/>
</dbReference>
<dbReference type="Gene3D" id="1.20.5.110">
    <property type="match status" value="1"/>
</dbReference>
<comment type="caution">
    <text evidence="4">The sequence shown here is derived from an EMBL/GenBank/DDBJ whole genome shotgun (WGS) entry which is preliminary data.</text>
</comment>
<feature type="region of interest" description="Disordered" evidence="2">
    <location>
        <begin position="37"/>
        <end position="93"/>
    </location>
</feature>
<keyword evidence="5" id="KW-1185">Reference proteome</keyword>
<evidence type="ECO:0000256" key="1">
    <source>
        <dbReference type="HAMAP-Rule" id="MF_02066"/>
    </source>
</evidence>
<dbReference type="InterPro" id="IPR011990">
    <property type="entry name" value="TPR-like_helical_dom_sf"/>
</dbReference>
<name>A0A939DHS8_9GAMM</name>
<feature type="compositionally biased region" description="Low complexity" evidence="2">
    <location>
        <begin position="83"/>
        <end position="93"/>
    </location>
</feature>
<dbReference type="RefSeq" id="WP_206562023.1">
    <property type="nucleotide sequence ID" value="NZ_JAFKCZ010000016.1"/>
</dbReference>
<dbReference type="InterPro" id="IPR014162">
    <property type="entry name" value="CpoB_C"/>
</dbReference>
<keyword evidence="1" id="KW-0131">Cell cycle</keyword>
<dbReference type="InterPro" id="IPR032519">
    <property type="entry name" value="YbgF_tri"/>
</dbReference>
<keyword evidence="1" id="KW-0574">Periplasm</keyword>
<dbReference type="InterPro" id="IPR019734">
    <property type="entry name" value="TPR_rpt"/>
</dbReference>
<comment type="function">
    <text evidence="1">Mediates coordination of peptidoglycan synthesis and outer membrane constriction during cell division.</text>
</comment>
<dbReference type="Proteomes" id="UP000664303">
    <property type="component" value="Unassembled WGS sequence"/>
</dbReference>
<dbReference type="SUPFAM" id="SSF48452">
    <property type="entry name" value="TPR-like"/>
    <property type="match status" value="1"/>
</dbReference>
<accession>A0A939DHS8</accession>
<comment type="subcellular location">
    <subcellularLocation>
        <location evidence="1">Periplasm</location>
    </subcellularLocation>
</comment>
<evidence type="ECO:0000313" key="4">
    <source>
        <dbReference type="EMBL" id="MBN7798575.1"/>
    </source>
</evidence>
<proteinExistence type="inferred from homology"/>
<dbReference type="InterPro" id="IPR034706">
    <property type="entry name" value="CpoB"/>
</dbReference>
<protein>
    <recommendedName>
        <fullName evidence="1">Cell division coordinator CpoB</fullName>
    </recommendedName>
</protein>
<dbReference type="Pfam" id="PF13432">
    <property type="entry name" value="TPR_16"/>
    <property type="match status" value="1"/>
</dbReference>
<dbReference type="GO" id="GO:0070206">
    <property type="term" value="P:protein trimerization"/>
    <property type="evidence" value="ECO:0007669"/>
    <property type="project" value="InterPro"/>
</dbReference>
<evidence type="ECO:0000259" key="3">
    <source>
        <dbReference type="Pfam" id="PF16331"/>
    </source>
</evidence>
<feature type="coiled-coil region" evidence="1">
    <location>
        <begin position="100"/>
        <end position="134"/>
    </location>
</feature>
<feature type="domain" description="YbgF trimerisation" evidence="3">
    <location>
        <begin position="102"/>
        <end position="153"/>
    </location>
</feature>
<keyword evidence="1" id="KW-0732">Signal</keyword>
<feature type="signal peptide" evidence="1">
    <location>
        <begin position="1"/>
        <end position="27"/>
    </location>
</feature>
<dbReference type="Gene3D" id="1.25.40.10">
    <property type="entry name" value="Tetratricopeptide repeat domain"/>
    <property type="match status" value="1"/>
</dbReference>
<feature type="compositionally biased region" description="Low complexity" evidence="2">
    <location>
        <begin position="44"/>
        <end position="53"/>
    </location>
</feature>
<evidence type="ECO:0000313" key="5">
    <source>
        <dbReference type="Proteomes" id="UP000664303"/>
    </source>
</evidence>
<keyword evidence="1" id="KW-0132">Cell division</keyword>
<dbReference type="GO" id="GO:0043093">
    <property type="term" value="P:FtsZ-dependent cytokinesis"/>
    <property type="evidence" value="ECO:0007669"/>
    <property type="project" value="UniProtKB-UniRule"/>
</dbReference>
<dbReference type="EMBL" id="JAFKCZ010000016">
    <property type="protein sequence ID" value="MBN7798575.1"/>
    <property type="molecule type" value="Genomic_DNA"/>
</dbReference>
<organism evidence="4 5">
    <name type="scientific">Parahaliea mediterranea</name>
    <dbReference type="NCBI Taxonomy" id="651086"/>
    <lineage>
        <taxon>Bacteria</taxon>
        <taxon>Pseudomonadati</taxon>
        <taxon>Pseudomonadota</taxon>
        <taxon>Gammaproteobacteria</taxon>
        <taxon>Cellvibrionales</taxon>
        <taxon>Halieaceae</taxon>
        <taxon>Parahaliea</taxon>
    </lineage>
</organism>